<gene>
    <name evidence="1" type="ORF">HNQ09_003766</name>
</gene>
<name>A0A7W8GIJ5_9DEIO</name>
<dbReference type="AlphaFoldDB" id="A0A7W8GIJ5"/>
<reference evidence="1 2" key="1">
    <citation type="submission" date="2020-08" db="EMBL/GenBank/DDBJ databases">
        <title>Genomic Encyclopedia of Type Strains, Phase IV (KMG-IV): sequencing the most valuable type-strain genomes for metagenomic binning, comparative biology and taxonomic classification.</title>
        <authorList>
            <person name="Goeker M."/>
        </authorList>
    </citation>
    <scope>NUCLEOTIDE SEQUENCE [LARGE SCALE GENOMIC DNA]</scope>
    <source>
        <strain evidence="1 2">DSM 101791</strain>
    </source>
</reference>
<dbReference type="EMBL" id="JACHFN010000025">
    <property type="protein sequence ID" value="MBB5236292.1"/>
    <property type="molecule type" value="Genomic_DNA"/>
</dbReference>
<sequence>MSQDIAHQVLRRAYELDGPNLDLLATRYGAQDWQSLTGDLAFDAMGTGGGCTMLVAQARSGPWVGLTDGETSLPISADTFCLTLEPELFEGEDYALFVTDNQVTARMGDLAGA</sequence>
<dbReference type="Proteomes" id="UP000525389">
    <property type="component" value="Unassembled WGS sequence"/>
</dbReference>
<evidence type="ECO:0000313" key="1">
    <source>
        <dbReference type="EMBL" id="MBB5236292.1"/>
    </source>
</evidence>
<protein>
    <submittedName>
        <fullName evidence="1">Uncharacterized protein</fullName>
    </submittedName>
</protein>
<proteinExistence type="predicted"/>
<evidence type="ECO:0000313" key="2">
    <source>
        <dbReference type="Proteomes" id="UP000525389"/>
    </source>
</evidence>
<comment type="caution">
    <text evidence="1">The sequence shown here is derived from an EMBL/GenBank/DDBJ whole genome shotgun (WGS) entry which is preliminary data.</text>
</comment>
<dbReference type="RefSeq" id="WP_184032026.1">
    <property type="nucleotide sequence ID" value="NZ_JACHFN010000025.1"/>
</dbReference>
<accession>A0A7W8GIJ5</accession>
<keyword evidence="2" id="KW-1185">Reference proteome</keyword>
<organism evidence="1 2">
    <name type="scientific">Deinococcus budaensis</name>
    <dbReference type="NCBI Taxonomy" id="1665626"/>
    <lineage>
        <taxon>Bacteria</taxon>
        <taxon>Thermotogati</taxon>
        <taxon>Deinococcota</taxon>
        <taxon>Deinococci</taxon>
        <taxon>Deinococcales</taxon>
        <taxon>Deinococcaceae</taxon>
        <taxon>Deinococcus</taxon>
    </lineage>
</organism>